<keyword evidence="3" id="KW-1185">Reference proteome</keyword>
<dbReference type="Pfam" id="PF01803">
    <property type="entry name" value="LIM_bind"/>
    <property type="match status" value="1"/>
</dbReference>
<organism evidence="2 3">
    <name type="scientific">Musa balbisiana</name>
    <name type="common">Banana</name>
    <dbReference type="NCBI Taxonomy" id="52838"/>
    <lineage>
        <taxon>Eukaryota</taxon>
        <taxon>Viridiplantae</taxon>
        <taxon>Streptophyta</taxon>
        <taxon>Embryophyta</taxon>
        <taxon>Tracheophyta</taxon>
        <taxon>Spermatophyta</taxon>
        <taxon>Magnoliopsida</taxon>
        <taxon>Liliopsida</taxon>
        <taxon>Zingiberales</taxon>
        <taxon>Musaceae</taxon>
        <taxon>Musa</taxon>
    </lineage>
</organism>
<feature type="region of interest" description="Disordered" evidence="1">
    <location>
        <begin position="1"/>
        <end position="130"/>
    </location>
</feature>
<feature type="compositionally biased region" description="Polar residues" evidence="1">
    <location>
        <begin position="37"/>
        <end position="72"/>
    </location>
</feature>
<dbReference type="PANTHER" id="PTHR10378">
    <property type="entry name" value="LIM DOMAIN-BINDING PROTEIN"/>
    <property type="match status" value="1"/>
</dbReference>
<feature type="compositionally biased region" description="Polar residues" evidence="1">
    <location>
        <begin position="116"/>
        <end position="130"/>
    </location>
</feature>
<dbReference type="InterPro" id="IPR029005">
    <property type="entry name" value="LIM-bd/SEUSS"/>
</dbReference>
<reference evidence="2 3" key="1">
    <citation type="journal article" date="2019" name="Nat. Plants">
        <title>Genome sequencing of Musa balbisiana reveals subgenome evolution and function divergence in polyploid bananas.</title>
        <authorList>
            <person name="Yao X."/>
        </authorList>
    </citation>
    <scope>NUCLEOTIDE SEQUENCE [LARGE SCALE GENOMIC DNA]</scope>
    <source>
        <strain evidence="3">cv. DH-PKW</strain>
        <tissue evidence="2">Leaves</tissue>
    </source>
</reference>
<name>A0A4S8JZA9_MUSBA</name>
<dbReference type="Proteomes" id="UP000317650">
    <property type="component" value="Chromosome 5"/>
</dbReference>
<proteinExistence type="predicted"/>
<feature type="region of interest" description="Disordered" evidence="1">
    <location>
        <begin position="183"/>
        <end position="215"/>
    </location>
</feature>
<evidence type="ECO:0000256" key="1">
    <source>
        <dbReference type="SAM" id="MobiDB-lite"/>
    </source>
</evidence>
<comment type="caution">
    <text evidence="2">The sequence shown here is derived from an EMBL/GenBank/DDBJ whole genome shotgun (WGS) entry which is preliminary data.</text>
</comment>
<dbReference type="EMBL" id="PYDT01000003">
    <property type="protein sequence ID" value="THU67706.1"/>
    <property type="molecule type" value="Genomic_DNA"/>
</dbReference>
<gene>
    <name evidence="2" type="ORF">C4D60_Mb05t27550</name>
</gene>
<evidence type="ECO:0000313" key="2">
    <source>
        <dbReference type="EMBL" id="THU67706.1"/>
    </source>
</evidence>
<feature type="compositionally biased region" description="Polar residues" evidence="1">
    <location>
        <begin position="186"/>
        <end position="207"/>
    </location>
</feature>
<protein>
    <submittedName>
        <fullName evidence="2">Uncharacterized protein</fullName>
    </submittedName>
</protein>
<sequence>MVRSGAPRPGKRSRSVPPSPLRRNSGRPVGNHADSAPSRQPISSLVTPSPNLNTTSNMSFLNDTSTVSSLPDHSSGGERPVAAGGLMATSRNFQQQSGGGGAPDVLGPAKFDPRAFTSSSPTAQGQQPHSLYSRRISLDHSQPDQLNMMQNVQGSSSMPHMQRQTDLREGLGNVGSAAFVNMEPQMGSSDQNGPLQHSQSPCHTGTVNLEPHQLHSGRGLGPVTNVEVLPRLLQIKYASGILEELLYVDLPQEYQNAAGQIVLQYAKAVQESVFEQLRVAREGHLRIVFSPELKVNRLNALVQEYQNSVQNSTFGLSAWELERTCKLLMETAGQLVKALEVPVVNDLANKKCYLRCLQILEVLDSMKDLIDHSIQTGTGPIAEVMSEGAE</sequence>
<evidence type="ECO:0000313" key="3">
    <source>
        <dbReference type="Proteomes" id="UP000317650"/>
    </source>
</evidence>
<dbReference type="AlphaFoldDB" id="A0A4S8JZA9"/>
<accession>A0A4S8JZA9</accession>